<dbReference type="GO" id="GO:0016485">
    <property type="term" value="P:protein processing"/>
    <property type="evidence" value="ECO:0007669"/>
    <property type="project" value="TreeGrafter"/>
</dbReference>
<feature type="non-terminal residue" evidence="2">
    <location>
        <position position="1"/>
    </location>
</feature>
<accession>A0A8S3YK10</accession>
<dbReference type="PANTHER" id="PTHR11733">
    <property type="entry name" value="ZINC METALLOPROTEASE FAMILY M13 NEPRILYSIN-RELATED"/>
    <property type="match status" value="1"/>
</dbReference>
<dbReference type="PROSITE" id="PS51885">
    <property type="entry name" value="NEPRILYSIN"/>
    <property type="match status" value="1"/>
</dbReference>
<dbReference type="PANTHER" id="PTHR11733:SF167">
    <property type="entry name" value="FI17812P1-RELATED"/>
    <property type="match status" value="1"/>
</dbReference>
<evidence type="ECO:0000313" key="2">
    <source>
        <dbReference type="EMBL" id="CAG5114826.1"/>
    </source>
</evidence>
<keyword evidence="3" id="KW-1185">Reference proteome</keyword>
<sequence>NYIIKNMNMSADPCEDFNEFACGRFIKETNLPSDKQIITSFSALLDQNSLFRNIILEGGLPSQPNYYRKMKRFYKSCKDEAQIEAVGLEPYFNDTEFTDDWPTLNPDWNEANFDLNEVIARYMAEGVEPIFSITVSYDMNDSTTNVIKLSEGKLGMNQESFLKNRSDPSIMAYQKYLAETAIALNASQEDAEKDAKDVVDLELQLDSIMVSRTDKRNYTKQLNPVLLKDLNSISNKLDIVRALRRSFDTVNISLADNERIINLYPTYMSNISSVLAEFSNRTIQNLFGFKYALLRVAGLTQKLREIKLVYDKAATGANAEPRTDVCVSRTSEAFWKALSKQYILRKFSKTAKFY</sequence>
<dbReference type="EMBL" id="CAJHNH020000043">
    <property type="protein sequence ID" value="CAG5114826.1"/>
    <property type="molecule type" value="Genomic_DNA"/>
</dbReference>
<dbReference type="InterPro" id="IPR008753">
    <property type="entry name" value="Peptidase_M13_N"/>
</dbReference>
<evidence type="ECO:0000313" key="3">
    <source>
        <dbReference type="Proteomes" id="UP000678393"/>
    </source>
</evidence>
<dbReference type="Proteomes" id="UP000678393">
    <property type="component" value="Unassembled WGS sequence"/>
</dbReference>
<dbReference type="SUPFAM" id="SSF55486">
    <property type="entry name" value="Metalloproteases ('zincins'), catalytic domain"/>
    <property type="match status" value="1"/>
</dbReference>
<dbReference type="GO" id="GO:0004222">
    <property type="term" value="F:metalloendopeptidase activity"/>
    <property type="evidence" value="ECO:0007669"/>
    <property type="project" value="InterPro"/>
</dbReference>
<reference evidence="2" key="1">
    <citation type="submission" date="2021-04" db="EMBL/GenBank/DDBJ databases">
        <authorList>
            <consortium name="Molecular Ecology Group"/>
        </authorList>
    </citation>
    <scope>NUCLEOTIDE SEQUENCE</scope>
</reference>
<name>A0A8S3YK10_9EUPU</name>
<evidence type="ECO:0000259" key="1">
    <source>
        <dbReference type="Pfam" id="PF05649"/>
    </source>
</evidence>
<gene>
    <name evidence="2" type="ORF">CUNI_LOCUS384</name>
</gene>
<dbReference type="InterPro" id="IPR000718">
    <property type="entry name" value="Peptidase_M13"/>
</dbReference>
<comment type="caution">
    <text evidence="2">The sequence shown here is derived from an EMBL/GenBank/DDBJ whole genome shotgun (WGS) entry which is preliminary data.</text>
</comment>
<feature type="non-terminal residue" evidence="2">
    <location>
        <position position="354"/>
    </location>
</feature>
<dbReference type="Pfam" id="PF05649">
    <property type="entry name" value="Peptidase_M13_N"/>
    <property type="match status" value="1"/>
</dbReference>
<protein>
    <recommendedName>
        <fullName evidence="1">Peptidase M13 N-terminal domain-containing protein</fullName>
    </recommendedName>
</protein>
<dbReference type="InterPro" id="IPR042089">
    <property type="entry name" value="Peptidase_M13_dom_2"/>
</dbReference>
<proteinExistence type="predicted"/>
<dbReference type="GO" id="GO:0005886">
    <property type="term" value="C:plasma membrane"/>
    <property type="evidence" value="ECO:0007669"/>
    <property type="project" value="TreeGrafter"/>
</dbReference>
<feature type="domain" description="Peptidase M13 N-terminal" evidence="1">
    <location>
        <begin position="13"/>
        <end position="352"/>
    </location>
</feature>
<dbReference type="OrthoDB" id="6160024at2759"/>
<dbReference type="Gene3D" id="1.10.1380.10">
    <property type="entry name" value="Neutral endopeptidase , domain2"/>
    <property type="match status" value="1"/>
</dbReference>
<dbReference type="AlphaFoldDB" id="A0A8S3YK10"/>
<organism evidence="2 3">
    <name type="scientific">Candidula unifasciata</name>
    <dbReference type="NCBI Taxonomy" id="100452"/>
    <lineage>
        <taxon>Eukaryota</taxon>
        <taxon>Metazoa</taxon>
        <taxon>Spiralia</taxon>
        <taxon>Lophotrochozoa</taxon>
        <taxon>Mollusca</taxon>
        <taxon>Gastropoda</taxon>
        <taxon>Heterobranchia</taxon>
        <taxon>Euthyneura</taxon>
        <taxon>Panpulmonata</taxon>
        <taxon>Eupulmonata</taxon>
        <taxon>Stylommatophora</taxon>
        <taxon>Helicina</taxon>
        <taxon>Helicoidea</taxon>
        <taxon>Geomitridae</taxon>
        <taxon>Candidula</taxon>
    </lineage>
</organism>